<name>A0ABS1X136_9GAMM</name>
<dbReference type="NCBIfam" id="TIGR01449">
    <property type="entry name" value="PGP_bact"/>
    <property type="match status" value="1"/>
</dbReference>
<keyword evidence="6 10" id="KW-0479">Metal-binding</keyword>
<protein>
    <recommendedName>
        <fullName evidence="5 10">Phosphoglycolate phosphatase</fullName>
        <shortName evidence="10">PGP</shortName>
        <shortName evidence="10">PGPase</shortName>
        <ecNumber evidence="5 10">3.1.3.18</ecNumber>
    </recommendedName>
</protein>
<dbReference type="Gene3D" id="1.10.150.240">
    <property type="entry name" value="Putative phosphatase, domain 2"/>
    <property type="match status" value="1"/>
</dbReference>
<evidence type="ECO:0000256" key="1">
    <source>
        <dbReference type="ARBA" id="ARBA00000830"/>
    </source>
</evidence>
<dbReference type="PANTHER" id="PTHR43434:SF1">
    <property type="entry name" value="PHOSPHOGLYCOLATE PHOSPHATASE"/>
    <property type="match status" value="1"/>
</dbReference>
<keyword evidence="8 10" id="KW-0460">Magnesium</keyword>
<dbReference type="Gene3D" id="3.40.50.1000">
    <property type="entry name" value="HAD superfamily/HAD-like"/>
    <property type="match status" value="1"/>
</dbReference>
<feature type="binding site" evidence="10">
    <location>
        <position position="16"/>
    </location>
    <ligand>
        <name>Mg(2+)</name>
        <dbReference type="ChEBI" id="CHEBI:18420"/>
    </ligand>
</feature>
<dbReference type="Pfam" id="PF00702">
    <property type="entry name" value="Hydrolase"/>
    <property type="match status" value="1"/>
</dbReference>
<keyword evidence="12" id="KW-1185">Reference proteome</keyword>
<keyword evidence="9 10" id="KW-0119">Carbohydrate metabolism</keyword>
<dbReference type="EC" id="3.1.3.18" evidence="5 10"/>
<comment type="function">
    <text evidence="10">Specifically catalyzes the dephosphorylation of 2-phosphoglycolate. Is involved in the dissimilation of the intracellular 2-phosphoglycolate formed during the DNA repair of 3'-phosphoglycolate ends, a major class of DNA lesions induced by oxidative stress.</text>
</comment>
<dbReference type="InterPro" id="IPR050155">
    <property type="entry name" value="HAD-like_hydrolase_sf"/>
</dbReference>
<dbReference type="EMBL" id="JAEVLS010000004">
    <property type="protein sequence ID" value="MBM0106946.1"/>
    <property type="molecule type" value="Genomic_DNA"/>
</dbReference>
<organism evidence="11 12">
    <name type="scientific">Steroidobacter gossypii</name>
    <dbReference type="NCBI Taxonomy" id="2805490"/>
    <lineage>
        <taxon>Bacteria</taxon>
        <taxon>Pseudomonadati</taxon>
        <taxon>Pseudomonadota</taxon>
        <taxon>Gammaproteobacteria</taxon>
        <taxon>Steroidobacterales</taxon>
        <taxon>Steroidobacteraceae</taxon>
        <taxon>Steroidobacter</taxon>
    </lineage>
</organism>
<dbReference type="NCBIfam" id="TIGR01509">
    <property type="entry name" value="HAD-SF-IA-v3"/>
    <property type="match status" value="1"/>
</dbReference>
<evidence type="ECO:0000256" key="2">
    <source>
        <dbReference type="ARBA" id="ARBA00001946"/>
    </source>
</evidence>
<evidence type="ECO:0000256" key="8">
    <source>
        <dbReference type="ARBA" id="ARBA00022842"/>
    </source>
</evidence>
<feature type="binding site" evidence="10">
    <location>
        <position position="176"/>
    </location>
    <ligand>
        <name>Mg(2+)</name>
        <dbReference type="ChEBI" id="CHEBI:18420"/>
    </ligand>
</feature>
<comment type="similarity">
    <text evidence="4 10">Belongs to the HAD-like hydrolase superfamily. CbbY/CbbZ/Gph/YieH family.</text>
</comment>
<evidence type="ECO:0000256" key="6">
    <source>
        <dbReference type="ARBA" id="ARBA00022723"/>
    </source>
</evidence>
<dbReference type="InterPro" id="IPR037512">
    <property type="entry name" value="PGPase_prok"/>
</dbReference>
<evidence type="ECO:0000256" key="9">
    <source>
        <dbReference type="ARBA" id="ARBA00023277"/>
    </source>
</evidence>
<proteinExistence type="inferred from homology"/>
<comment type="cofactor">
    <cofactor evidence="2 10">
        <name>Mg(2+)</name>
        <dbReference type="ChEBI" id="CHEBI:18420"/>
    </cofactor>
</comment>
<feature type="active site" description="Nucleophile" evidence="10">
    <location>
        <position position="14"/>
    </location>
</feature>
<evidence type="ECO:0000256" key="5">
    <source>
        <dbReference type="ARBA" id="ARBA00013078"/>
    </source>
</evidence>
<dbReference type="HAMAP" id="MF_00495">
    <property type="entry name" value="GPH_hydrolase_bact"/>
    <property type="match status" value="1"/>
</dbReference>
<sequence length="237" mass="25001">MPKLIDCIDAVCFDLDGTLVDTAPDLTSAANMMLLILGGRPLPEERVAAFIGGGIDEFVAKVVEASHVKSDPAQHAAANALFRNLYGQRVFQHSRVYAGVEQTLRALHGLGRKLFCVTNKESRFTLPLLRSAGLSGFFASVLCADRLEDRKPSPNMLLAACNDAGVSPSRTLLVGDSGADVGAAQAAGCRVVAVDYGYHGGVPLAQLQPDGVVSRFQDILELSVGAQQGCHALRAIA</sequence>
<dbReference type="RefSeq" id="WP_203169057.1">
    <property type="nucleotide sequence ID" value="NZ_JAEVLS010000004.1"/>
</dbReference>
<dbReference type="InterPro" id="IPR006439">
    <property type="entry name" value="HAD-SF_hydro_IA"/>
</dbReference>
<dbReference type="SFLD" id="SFLDG01129">
    <property type="entry name" value="C1.5:_HAD__Beta-PGM__Phosphata"/>
    <property type="match status" value="1"/>
</dbReference>
<evidence type="ECO:0000256" key="3">
    <source>
        <dbReference type="ARBA" id="ARBA00004818"/>
    </source>
</evidence>
<evidence type="ECO:0000313" key="12">
    <source>
        <dbReference type="Proteomes" id="UP000661077"/>
    </source>
</evidence>
<dbReference type="SFLD" id="SFLDS00003">
    <property type="entry name" value="Haloacid_Dehalogenase"/>
    <property type="match status" value="1"/>
</dbReference>
<comment type="pathway">
    <text evidence="3 10">Organic acid metabolism; glycolate biosynthesis; glycolate from 2-phosphoglycolate: step 1/1.</text>
</comment>
<dbReference type="SUPFAM" id="SSF56784">
    <property type="entry name" value="HAD-like"/>
    <property type="match status" value="1"/>
</dbReference>
<comment type="caution">
    <text evidence="11">The sequence shown here is derived from an EMBL/GenBank/DDBJ whole genome shotgun (WGS) entry which is preliminary data.</text>
</comment>
<keyword evidence="7 10" id="KW-0378">Hydrolase</keyword>
<gene>
    <name evidence="11" type="primary">gph</name>
    <name evidence="11" type="ORF">JM946_19595</name>
</gene>
<evidence type="ECO:0000256" key="4">
    <source>
        <dbReference type="ARBA" id="ARBA00006171"/>
    </source>
</evidence>
<feature type="binding site" evidence="10">
    <location>
        <position position="14"/>
    </location>
    <ligand>
        <name>Mg(2+)</name>
        <dbReference type="ChEBI" id="CHEBI:18420"/>
    </ligand>
</feature>
<dbReference type="InterPro" id="IPR023214">
    <property type="entry name" value="HAD_sf"/>
</dbReference>
<evidence type="ECO:0000313" key="11">
    <source>
        <dbReference type="EMBL" id="MBM0106946.1"/>
    </source>
</evidence>
<accession>A0ABS1X136</accession>
<dbReference type="InterPro" id="IPR036412">
    <property type="entry name" value="HAD-like_sf"/>
</dbReference>
<reference evidence="11 12" key="1">
    <citation type="journal article" date="2021" name="Int. J. Syst. Evol. Microbiol.">
        <title>Steroidobacter gossypii sp. nov., isolated from soil of cotton cropping field.</title>
        <authorList>
            <person name="Huang R."/>
            <person name="Yang S."/>
            <person name="Zhen C."/>
            <person name="Liu W."/>
        </authorList>
    </citation>
    <scope>NUCLEOTIDE SEQUENCE [LARGE SCALE GENOMIC DNA]</scope>
    <source>
        <strain evidence="11 12">S1-65</strain>
    </source>
</reference>
<dbReference type="NCBIfam" id="TIGR01549">
    <property type="entry name" value="HAD-SF-IA-v1"/>
    <property type="match status" value="1"/>
</dbReference>
<comment type="catalytic activity">
    <reaction evidence="1 10">
        <text>2-phosphoglycolate + H2O = glycolate + phosphate</text>
        <dbReference type="Rhea" id="RHEA:14369"/>
        <dbReference type="ChEBI" id="CHEBI:15377"/>
        <dbReference type="ChEBI" id="CHEBI:29805"/>
        <dbReference type="ChEBI" id="CHEBI:43474"/>
        <dbReference type="ChEBI" id="CHEBI:58033"/>
        <dbReference type="EC" id="3.1.3.18"/>
    </reaction>
</comment>
<dbReference type="InterPro" id="IPR023198">
    <property type="entry name" value="PGP-like_dom2"/>
</dbReference>
<dbReference type="GO" id="GO:0008967">
    <property type="term" value="F:phosphoglycolate phosphatase activity"/>
    <property type="evidence" value="ECO:0007669"/>
    <property type="project" value="UniProtKB-EC"/>
</dbReference>
<dbReference type="Proteomes" id="UP000661077">
    <property type="component" value="Unassembled WGS sequence"/>
</dbReference>
<dbReference type="PANTHER" id="PTHR43434">
    <property type="entry name" value="PHOSPHOGLYCOLATE PHOSPHATASE"/>
    <property type="match status" value="1"/>
</dbReference>
<evidence type="ECO:0000256" key="10">
    <source>
        <dbReference type="HAMAP-Rule" id="MF_00495"/>
    </source>
</evidence>
<dbReference type="SFLD" id="SFLDG01135">
    <property type="entry name" value="C1.5.6:_HAD__Beta-PGM__Phospha"/>
    <property type="match status" value="1"/>
</dbReference>
<evidence type="ECO:0000256" key="7">
    <source>
        <dbReference type="ARBA" id="ARBA00022801"/>
    </source>
</evidence>